<accession>A0A0A9AQI7</accession>
<sequence length="100" mass="10976">MARRQVALRTPVEEEADLTSSPWEPLHAGEEDEARPDPGWLAQLPCEPAGRAHEATAIGEAMVFSAQEEGESTGVVVGGGQRRRFTRHRRSTQWLGGEQV</sequence>
<feature type="region of interest" description="Disordered" evidence="1">
    <location>
        <begin position="1"/>
        <end position="41"/>
    </location>
</feature>
<organism evidence="2">
    <name type="scientific">Arundo donax</name>
    <name type="common">Giant reed</name>
    <name type="synonym">Donax arundinaceus</name>
    <dbReference type="NCBI Taxonomy" id="35708"/>
    <lineage>
        <taxon>Eukaryota</taxon>
        <taxon>Viridiplantae</taxon>
        <taxon>Streptophyta</taxon>
        <taxon>Embryophyta</taxon>
        <taxon>Tracheophyta</taxon>
        <taxon>Spermatophyta</taxon>
        <taxon>Magnoliopsida</taxon>
        <taxon>Liliopsida</taxon>
        <taxon>Poales</taxon>
        <taxon>Poaceae</taxon>
        <taxon>PACMAD clade</taxon>
        <taxon>Arundinoideae</taxon>
        <taxon>Arundineae</taxon>
        <taxon>Arundo</taxon>
    </lineage>
</organism>
<name>A0A0A9AQI7_ARUDO</name>
<dbReference type="EMBL" id="GBRH01243896">
    <property type="protein sequence ID" value="JAD53999.1"/>
    <property type="molecule type" value="Transcribed_RNA"/>
</dbReference>
<evidence type="ECO:0000313" key="2">
    <source>
        <dbReference type="EMBL" id="JAD53999.1"/>
    </source>
</evidence>
<reference evidence="2" key="2">
    <citation type="journal article" date="2015" name="Data Brief">
        <title>Shoot transcriptome of the giant reed, Arundo donax.</title>
        <authorList>
            <person name="Barrero R.A."/>
            <person name="Guerrero F.D."/>
            <person name="Moolhuijzen P."/>
            <person name="Goolsby J.A."/>
            <person name="Tidwell J."/>
            <person name="Bellgard S.E."/>
            <person name="Bellgard M.I."/>
        </authorList>
    </citation>
    <scope>NUCLEOTIDE SEQUENCE</scope>
    <source>
        <tissue evidence="2">Shoot tissue taken approximately 20 cm above the soil surface</tissue>
    </source>
</reference>
<proteinExistence type="predicted"/>
<protein>
    <submittedName>
        <fullName evidence="2">Uncharacterized protein</fullName>
    </submittedName>
</protein>
<reference evidence="2" key="1">
    <citation type="submission" date="2014-09" db="EMBL/GenBank/DDBJ databases">
        <authorList>
            <person name="Magalhaes I.L.F."/>
            <person name="Oliveira U."/>
            <person name="Santos F.R."/>
            <person name="Vidigal T.H.D.A."/>
            <person name="Brescovit A.D."/>
            <person name="Santos A.J."/>
        </authorList>
    </citation>
    <scope>NUCLEOTIDE SEQUENCE</scope>
    <source>
        <tissue evidence="2">Shoot tissue taken approximately 20 cm above the soil surface</tissue>
    </source>
</reference>
<feature type="compositionally biased region" description="Basic residues" evidence="1">
    <location>
        <begin position="81"/>
        <end position="91"/>
    </location>
</feature>
<feature type="region of interest" description="Disordered" evidence="1">
    <location>
        <begin position="68"/>
        <end position="100"/>
    </location>
</feature>
<evidence type="ECO:0000256" key="1">
    <source>
        <dbReference type="SAM" id="MobiDB-lite"/>
    </source>
</evidence>
<dbReference type="AlphaFoldDB" id="A0A0A9AQI7"/>